<protein>
    <recommendedName>
        <fullName evidence="3">Tetratricopeptide repeat protein</fullName>
    </recommendedName>
</protein>
<dbReference type="AlphaFoldDB" id="A0A7V8FH10"/>
<reference evidence="2" key="1">
    <citation type="journal article" date="2020" name="MBio">
        <title>Horizontal gene transfer to a defensive symbiont with a reduced genome amongst a multipartite beetle microbiome.</title>
        <authorList>
            <person name="Waterworth S.C."/>
            <person name="Florez L.V."/>
            <person name="Rees E.R."/>
            <person name="Hertweck C."/>
            <person name="Kaltenpoth M."/>
            <person name="Kwan J.C."/>
        </authorList>
    </citation>
    <scope>NUCLEOTIDE SEQUENCE [LARGE SCALE GENOMIC DNA]</scope>
</reference>
<name>A0A7V8FH10_STEMA</name>
<organism evidence="1 2">
    <name type="scientific">Stenotrophomonas maltophilia</name>
    <name type="common">Pseudomonas maltophilia</name>
    <name type="synonym">Xanthomonas maltophilia</name>
    <dbReference type="NCBI Taxonomy" id="40324"/>
    <lineage>
        <taxon>Bacteria</taxon>
        <taxon>Pseudomonadati</taxon>
        <taxon>Pseudomonadota</taxon>
        <taxon>Gammaproteobacteria</taxon>
        <taxon>Lysobacterales</taxon>
        <taxon>Lysobacteraceae</taxon>
        <taxon>Stenotrophomonas</taxon>
        <taxon>Stenotrophomonas maltophilia group</taxon>
    </lineage>
</organism>
<evidence type="ECO:0000313" key="2">
    <source>
        <dbReference type="Proteomes" id="UP000487117"/>
    </source>
</evidence>
<dbReference type="Proteomes" id="UP000487117">
    <property type="component" value="Unassembled WGS sequence"/>
</dbReference>
<gene>
    <name evidence="1" type="ORF">GAK31_01067</name>
</gene>
<accession>A0A7V8FH10</accession>
<dbReference type="EMBL" id="WNDS01000002">
    <property type="protein sequence ID" value="KAF1015592.1"/>
    <property type="molecule type" value="Genomic_DNA"/>
</dbReference>
<proteinExistence type="predicted"/>
<dbReference type="InterPro" id="IPR011990">
    <property type="entry name" value="TPR-like_helical_dom_sf"/>
</dbReference>
<evidence type="ECO:0008006" key="3">
    <source>
        <dbReference type="Google" id="ProtNLM"/>
    </source>
</evidence>
<sequence length="139" mass="15633">MEIPKDVYDHVVGVAVEMANASTVGATRSQWRLHEELRQYCDALAVDGRDHPFLWETLGDFTSDSGVAIGYYQRALQQAQHLGLIEGEASILLELARRQVDLGQPEQAYDFALRADAAARQTDDLDLRREISQFLLEQS</sequence>
<evidence type="ECO:0000313" key="1">
    <source>
        <dbReference type="EMBL" id="KAF1015592.1"/>
    </source>
</evidence>
<dbReference type="SUPFAM" id="SSF48452">
    <property type="entry name" value="TPR-like"/>
    <property type="match status" value="1"/>
</dbReference>
<dbReference type="Gene3D" id="1.25.40.10">
    <property type="entry name" value="Tetratricopeptide repeat domain"/>
    <property type="match status" value="1"/>
</dbReference>
<comment type="caution">
    <text evidence="1">The sequence shown here is derived from an EMBL/GenBank/DDBJ whole genome shotgun (WGS) entry which is preliminary data.</text>
</comment>